<dbReference type="SUPFAM" id="SSF53756">
    <property type="entry name" value="UDP-Glycosyltransferase/glycogen phosphorylase"/>
    <property type="match status" value="1"/>
</dbReference>
<reference evidence="2" key="1">
    <citation type="submission" date="2013-01" db="EMBL/GenBank/DDBJ databases">
        <title>Enhancement of betalains in berries of Rivina humilis L. through elicitor treatment.</title>
        <authorList>
            <person name="Khan M.I."/>
            <person name="Kumar A."/>
            <person name="Giridhar P."/>
        </authorList>
    </citation>
    <scope>NUCLEOTIDE SEQUENCE</scope>
</reference>
<evidence type="ECO:0000256" key="1">
    <source>
        <dbReference type="ARBA" id="ARBA00022679"/>
    </source>
</evidence>
<sequence>FVSFGSQKPLTKAQAKALALGLEQSNTRFVWVVKLAASQQGEDDHESFLNDFEEQVAERGLVVRGYAPQVEILNHKAVRGFLSHCGWNS</sequence>
<organism evidence="2">
    <name type="scientific">Rivina humilis</name>
    <name type="common">Rougeplant</name>
    <name type="synonym">Rivina laevis</name>
    <dbReference type="NCBI Taxonomy" id="3533"/>
    <lineage>
        <taxon>Eukaryota</taxon>
        <taxon>Viridiplantae</taxon>
        <taxon>Streptophyta</taxon>
        <taxon>Embryophyta</taxon>
        <taxon>Tracheophyta</taxon>
        <taxon>Spermatophyta</taxon>
        <taxon>Magnoliopsida</taxon>
        <taxon>eudicotyledons</taxon>
        <taxon>Gunneridae</taxon>
        <taxon>Pentapetalae</taxon>
        <taxon>Caryophyllales</taxon>
        <taxon>Petiveriaceae</taxon>
        <taxon>Rivineae</taxon>
        <taxon>Rivina</taxon>
    </lineage>
</organism>
<feature type="non-terminal residue" evidence="2">
    <location>
        <position position="1"/>
    </location>
</feature>
<dbReference type="Pfam" id="PF00201">
    <property type="entry name" value="UDPGT"/>
    <property type="match status" value="1"/>
</dbReference>
<protein>
    <submittedName>
        <fullName evidence="2">Betanidin-5-O-glucosyltransferase</fullName>
    </submittedName>
</protein>
<dbReference type="AlphaFoldDB" id="M9TFC4"/>
<dbReference type="Gene3D" id="3.40.50.2000">
    <property type="entry name" value="Glycogen Phosphorylase B"/>
    <property type="match status" value="1"/>
</dbReference>
<keyword evidence="1 2" id="KW-0808">Transferase</keyword>
<dbReference type="InterPro" id="IPR002213">
    <property type="entry name" value="UDP_glucos_trans"/>
</dbReference>
<accession>M9TFC4</accession>
<dbReference type="GO" id="GO:0008194">
    <property type="term" value="F:UDP-glycosyltransferase activity"/>
    <property type="evidence" value="ECO:0007669"/>
    <property type="project" value="InterPro"/>
</dbReference>
<evidence type="ECO:0000313" key="2">
    <source>
        <dbReference type="EMBL" id="AGJ43286.1"/>
    </source>
</evidence>
<name>M9TFC4_RIVHU</name>
<feature type="non-terminal residue" evidence="2">
    <location>
        <position position="89"/>
    </location>
</feature>
<dbReference type="EMBL" id="KC477407">
    <property type="protein sequence ID" value="AGJ43286.1"/>
    <property type="molecule type" value="mRNA"/>
</dbReference>
<gene>
    <name evidence="2" type="primary">BGT3</name>
</gene>
<proteinExistence type="evidence at transcript level"/>
<dbReference type="PANTHER" id="PTHR48045:SF34">
    <property type="entry name" value="ISOFLAVONE 7-O-GLUCOSYLTRANSFERASE 1-LIKE"/>
    <property type="match status" value="1"/>
</dbReference>
<dbReference type="PANTHER" id="PTHR48045">
    <property type="entry name" value="UDP-GLYCOSYLTRANSFERASE 72B1"/>
    <property type="match status" value="1"/>
</dbReference>